<reference evidence="1 2" key="1">
    <citation type="submission" date="2019-06" db="EMBL/GenBank/DDBJ databases">
        <title>Description of Kitasatospora acidophila sp. nov. isolated from pine grove soil, and reclassification of Streptomyces novaecaesareae to Kitasatospora novaeceasareae comb. nov.</title>
        <authorList>
            <person name="Kim M.J."/>
        </authorList>
    </citation>
    <scope>NUCLEOTIDE SEQUENCE [LARGE SCALE GENOMIC DNA]</scope>
    <source>
        <strain evidence="1 2">MMS16-CNU292</strain>
    </source>
</reference>
<dbReference type="RefSeq" id="WP_141637147.1">
    <property type="nucleotide sequence ID" value="NZ_VIGB01000003.1"/>
</dbReference>
<protein>
    <submittedName>
        <fullName evidence="1">HEXXH motif domain-containing protein</fullName>
    </submittedName>
</protein>
<dbReference type="Proteomes" id="UP000319103">
    <property type="component" value="Unassembled WGS sequence"/>
</dbReference>
<gene>
    <name evidence="1" type="ORF">E6W39_36805</name>
</gene>
<keyword evidence="2" id="KW-1185">Reference proteome</keyword>
<proteinExistence type="predicted"/>
<dbReference type="EMBL" id="VIGB01000003">
    <property type="protein sequence ID" value="TQF06737.1"/>
    <property type="molecule type" value="Genomic_DNA"/>
</dbReference>
<accession>A0A540WCV5</accession>
<dbReference type="OrthoDB" id="7057071at2"/>
<dbReference type="AlphaFoldDB" id="A0A540WCV5"/>
<name>A0A540WCV5_9ACTN</name>
<evidence type="ECO:0000313" key="2">
    <source>
        <dbReference type="Proteomes" id="UP000319103"/>
    </source>
</evidence>
<organism evidence="1 2">
    <name type="scientific">Kitasatospora acidiphila</name>
    <dbReference type="NCBI Taxonomy" id="2567942"/>
    <lineage>
        <taxon>Bacteria</taxon>
        <taxon>Bacillati</taxon>
        <taxon>Actinomycetota</taxon>
        <taxon>Actinomycetes</taxon>
        <taxon>Kitasatosporales</taxon>
        <taxon>Streptomycetaceae</taxon>
        <taxon>Kitasatospora</taxon>
    </lineage>
</organism>
<dbReference type="InterPro" id="IPR026337">
    <property type="entry name" value="AKG_HExxH"/>
</dbReference>
<sequence>MRFLNIHHAEETITRLVTAVTGTTPNPAELSAAYRRVISLRRAIAATGTGITVSFEDSPWGDFLIENRIFENIFEGLADTPEGTRDKWQRDVSVALLHTRDMAPDLGRLVDLLVTDLVLFSSKNKGGGSGSHVPGLVSMSPGDEWRAHDFAESLVHETIHLNVFLADMVYRLYTLPAAALEAPECRVVSAVKFGQLRPLDKAFHSAVVAPPLMYMQQQRGETELVDKFRASLLECTDGLLDRIEYFTPYGTLLVRELRAFAETVDFELVERSISSKEFAHYAIPAAA</sequence>
<dbReference type="NCBIfam" id="TIGR04267">
    <property type="entry name" value="mod_HExxH"/>
    <property type="match status" value="1"/>
</dbReference>
<comment type="caution">
    <text evidence="1">The sequence shown here is derived from an EMBL/GenBank/DDBJ whole genome shotgun (WGS) entry which is preliminary data.</text>
</comment>
<evidence type="ECO:0000313" key="1">
    <source>
        <dbReference type="EMBL" id="TQF06737.1"/>
    </source>
</evidence>